<dbReference type="Proteomes" id="UP000001396">
    <property type="component" value="Unassembled WGS sequence"/>
</dbReference>
<feature type="transmembrane region" description="Helical" evidence="5">
    <location>
        <begin position="76"/>
        <end position="101"/>
    </location>
</feature>
<feature type="transmembrane region" description="Helical" evidence="5">
    <location>
        <begin position="130"/>
        <end position="147"/>
    </location>
</feature>
<reference evidence="7 8" key="1">
    <citation type="journal article" date="2011" name="Genome Res.">
        <title>Phylogeny-wide analysis of social amoeba genomes highlights ancient origins for complex intercellular communication.</title>
        <authorList>
            <person name="Heidel A.J."/>
            <person name="Lawal H.M."/>
            <person name="Felder M."/>
            <person name="Schilde C."/>
            <person name="Helps N.R."/>
            <person name="Tunggal B."/>
            <person name="Rivero F."/>
            <person name="John U."/>
            <person name="Schleicher M."/>
            <person name="Eichinger L."/>
            <person name="Platzer M."/>
            <person name="Noegel A.A."/>
            <person name="Schaap P."/>
            <person name="Gloeckner G."/>
        </authorList>
    </citation>
    <scope>NUCLEOTIDE SEQUENCE [LARGE SCALE GENOMIC DNA]</scope>
    <source>
        <strain evidence="8">ATCC 26659 / Pp 5 / PN500</strain>
    </source>
</reference>
<feature type="transmembrane region" description="Helical" evidence="5">
    <location>
        <begin position="6"/>
        <end position="25"/>
    </location>
</feature>
<dbReference type="InterPro" id="IPR050186">
    <property type="entry name" value="TPT_transporter"/>
</dbReference>
<organism evidence="7 8">
    <name type="scientific">Heterostelium pallidum (strain ATCC 26659 / Pp 5 / PN500)</name>
    <name type="common">Cellular slime mold</name>
    <name type="synonym">Polysphondylium pallidum</name>
    <dbReference type="NCBI Taxonomy" id="670386"/>
    <lineage>
        <taxon>Eukaryota</taxon>
        <taxon>Amoebozoa</taxon>
        <taxon>Evosea</taxon>
        <taxon>Eumycetozoa</taxon>
        <taxon>Dictyostelia</taxon>
        <taxon>Acytosteliales</taxon>
        <taxon>Acytosteliaceae</taxon>
        <taxon>Heterostelium</taxon>
    </lineage>
</organism>
<dbReference type="OMA" id="LLXSDLA"/>
<evidence type="ECO:0000256" key="5">
    <source>
        <dbReference type="SAM" id="Phobius"/>
    </source>
</evidence>
<dbReference type="STRING" id="670386.D3AYB6"/>
<evidence type="ECO:0000256" key="1">
    <source>
        <dbReference type="ARBA" id="ARBA00004141"/>
    </source>
</evidence>
<name>D3AYB6_HETP5</name>
<dbReference type="EMBL" id="ADBJ01000004">
    <property type="protein sequence ID" value="EFA85943.1"/>
    <property type="molecule type" value="Genomic_DNA"/>
</dbReference>
<dbReference type="PANTHER" id="PTHR11132">
    <property type="entry name" value="SOLUTE CARRIER FAMILY 35"/>
    <property type="match status" value="1"/>
</dbReference>
<keyword evidence="3 5" id="KW-1133">Transmembrane helix</keyword>
<evidence type="ECO:0000313" key="7">
    <source>
        <dbReference type="EMBL" id="EFA85943.1"/>
    </source>
</evidence>
<feature type="transmembrane region" description="Helical" evidence="5">
    <location>
        <begin position="37"/>
        <end position="56"/>
    </location>
</feature>
<comment type="caution">
    <text evidence="7">The sequence shown here is derived from an EMBL/GenBank/DDBJ whole genome shotgun (WGS) entry which is preliminary data.</text>
</comment>
<dbReference type="GeneID" id="31356706"/>
<evidence type="ECO:0000259" key="6">
    <source>
        <dbReference type="Pfam" id="PF00892"/>
    </source>
</evidence>
<dbReference type="RefSeq" id="XP_020438049.1">
    <property type="nucleotide sequence ID" value="XM_020572191.1"/>
</dbReference>
<gene>
    <name evidence="7" type="ORF">PPL_01176</name>
</gene>
<evidence type="ECO:0000256" key="3">
    <source>
        <dbReference type="ARBA" id="ARBA00022989"/>
    </source>
</evidence>
<keyword evidence="4 5" id="KW-0472">Membrane</keyword>
<keyword evidence="8" id="KW-1185">Reference proteome</keyword>
<dbReference type="GO" id="GO:0016020">
    <property type="term" value="C:membrane"/>
    <property type="evidence" value="ECO:0007669"/>
    <property type="project" value="UniProtKB-SubCell"/>
</dbReference>
<dbReference type="InterPro" id="IPR000620">
    <property type="entry name" value="EamA_dom"/>
</dbReference>
<accession>D3AYB6</accession>
<feature type="domain" description="EamA" evidence="6">
    <location>
        <begin position="6"/>
        <end position="144"/>
    </location>
</feature>
<dbReference type="Pfam" id="PF00892">
    <property type="entry name" value="EamA"/>
    <property type="match status" value="1"/>
</dbReference>
<dbReference type="InParanoid" id="D3AYB6"/>
<comment type="subcellular location">
    <subcellularLocation>
        <location evidence="1">Membrane</location>
        <topology evidence="1">Multi-pass membrane protein</topology>
    </subcellularLocation>
</comment>
<dbReference type="AlphaFoldDB" id="D3AYB6"/>
<proteinExistence type="predicted"/>
<evidence type="ECO:0000256" key="4">
    <source>
        <dbReference type="ARBA" id="ARBA00023136"/>
    </source>
</evidence>
<sequence>MTFNALGYSLVLTSCFFQATYLVYVKKTARDLSTYDMLYYNSALSLPFITVLMLIFGEVPYVMTYPQIHDPMFQLYFILSVFIGFLLNFCIFFCTSVNSALTTSVTGQIKNIASTVIGAIIFKDIVIHPYNIIGLAINMIGSIWYSALKLGS</sequence>
<keyword evidence="2 5" id="KW-0812">Transmembrane</keyword>
<evidence type="ECO:0000256" key="2">
    <source>
        <dbReference type="ARBA" id="ARBA00022692"/>
    </source>
</evidence>
<protein>
    <submittedName>
        <fullName evidence="7">Solute carrier family 35 member protein</fullName>
    </submittedName>
</protein>
<evidence type="ECO:0000313" key="8">
    <source>
        <dbReference type="Proteomes" id="UP000001396"/>
    </source>
</evidence>